<keyword evidence="1" id="KW-0732">Signal</keyword>
<dbReference type="InterPro" id="IPR017853">
    <property type="entry name" value="GH"/>
</dbReference>
<feature type="signal peptide" evidence="1">
    <location>
        <begin position="1"/>
        <end position="20"/>
    </location>
</feature>
<dbReference type="PANTHER" id="PTHR34154:SF14">
    <property type="entry name" value="ASL1-LIKE GLYCOSYL HYDROLASE CATALYTIC DOMAIN-CONTAINING PROTEIN"/>
    <property type="match status" value="1"/>
</dbReference>
<evidence type="ECO:0000256" key="1">
    <source>
        <dbReference type="SAM" id="SignalP"/>
    </source>
</evidence>
<dbReference type="AlphaFoldDB" id="A0A6A6R5Q6"/>
<dbReference type="PANTHER" id="PTHR34154">
    <property type="entry name" value="ALKALI-SENSITIVE LINKAGE PROTEIN 1"/>
    <property type="match status" value="1"/>
</dbReference>
<dbReference type="GO" id="GO:0071966">
    <property type="term" value="P:fungal-type cell wall polysaccharide metabolic process"/>
    <property type="evidence" value="ECO:0007669"/>
    <property type="project" value="TreeGrafter"/>
</dbReference>
<dbReference type="SUPFAM" id="SSF51445">
    <property type="entry name" value="(Trans)glycosidases"/>
    <property type="match status" value="1"/>
</dbReference>
<accession>A0A6A6R5Q6</accession>
<dbReference type="Proteomes" id="UP000799750">
    <property type="component" value="Unassembled WGS sequence"/>
</dbReference>
<dbReference type="Pfam" id="PF11790">
    <property type="entry name" value="Glyco_hydro_cc"/>
    <property type="match status" value="1"/>
</dbReference>
<name>A0A6A6R5Q6_9PEZI</name>
<dbReference type="OrthoDB" id="5959761at2759"/>
<sequence>MISKSLVAATLALTAALGNAFPTDRHRKFHYGQSHSSAAFSTVSSASAAGSSNTSCIETSTIIAQETVTKTVQASYTSSSASSSPVVVASSEVAAVSSSEYTPVFSIPAIPTSEGPSAQKSYAKASSAKASSKITSSPAASSTAAYLTKASATKASSSKVSSIEASAAAATSASKTAVASTSASLTPHGKKAGMSGGDAYSLWEAHLGWWWDYTPFPNKTDSGESTAPVPVPILWGNGHVDAVDKERFDYFTETTVKRTDLPYVMGFYEPDCSSTGSSDMPDVDAAVVLWEKYFAPLKGKTLLGSPGMCKQADETWLEEFYSKISTPWDFTTVHINKVDMDGVNKDLDHYWDKYALPIWVTEFSCVQDNPWVPSTDQTLINQYITDIVPLLEKDDRVYAYAYSTGEGLAEEWKPVIDGVITESGQKYLDAISAY</sequence>
<evidence type="ECO:0000259" key="2">
    <source>
        <dbReference type="Pfam" id="PF11790"/>
    </source>
</evidence>
<feature type="domain" description="Asl1-like glycosyl hydrolase catalytic" evidence="2">
    <location>
        <begin position="204"/>
        <end position="427"/>
    </location>
</feature>
<evidence type="ECO:0000313" key="3">
    <source>
        <dbReference type="EMBL" id="KAF2500078.1"/>
    </source>
</evidence>
<organism evidence="3 4">
    <name type="scientific">Lophium mytilinum</name>
    <dbReference type="NCBI Taxonomy" id="390894"/>
    <lineage>
        <taxon>Eukaryota</taxon>
        <taxon>Fungi</taxon>
        <taxon>Dikarya</taxon>
        <taxon>Ascomycota</taxon>
        <taxon>Pezizomycotina</taxon>
        <taxon>Dothideomycetes</taxon>
        <taxon>Pleosporomycetidae</taxon>
        <taxon>Mytilinidiales</taxon>
        <taxon>Mytilinidiaceae</taxon>
        <taxon>Lophium</taxon>
    </lineage>
</organism>
<feature type="chain" id="PRO_5025333943" description="Asl1-like glycosyl hydrolase catalytic domain-containing protein" evidence="1">
    <location>
        <begin position="21"/>
        <end position="434"/>
    </location>
</feature>
<protein>
    <recommendedName>
        <fullName evidence="2">Asl1-like glycosyl hydrolase catalytic domain-containing protein</fullName>
    </recommendedName>
</protein>
<proteinExistence type="predicted"/>
<dbReference type="InterPro" id="IPR053183">
    <property type="entry name" value="ASL1"/>
</dbReference>
<dbReference type="InterPro" id="IPR024655">
    <property type="entry name" value="Asl1_glyco_hydro_catalytic"/>
</dbReference>
<dbReference type="EMBL" id="MU004183">
    <property type="protein sequence ID" value="KAF2500078.1"/>
    <property type="molecule type" value="Genomic_DNA"/>
</dbReference>
<evidence type="ECO:0000313" key="4">
    <source>
        <dbReference type="Proteomes" id="UP000799750"/>
    </source>
</evidence>
<dbReference type="GO" id="GO:0009277">
    <property type="term" value="C:fungal-type cell wall"/>
    <property type="evidence" value="ECO:0007669"/>
    <property type="project" value="TreeGrafter"/>
</dbReference>
<keyword evidence="4" id="KW-1185">Reference proteome</keyword>
<reference evidence="3" key="1">
    <citation type="journal article" date="2020" name="Stud. Mycol.">
        <title>101 Dothideomycetes genomes: a test case for predicting lifestyles and emergence of pathogens.</title>
        <authorList>
            <person name="Haridas S."/>
            <person name="Albert R."/>
            <person name="Binder M."/>
            <person name="Bloem J."/>
            <person name="Labutti K."/>
            <person name="Salamov A."/>
            <person name="Andreopoulos B."/>
            <person name="Baker S."/>
            <person name="Barry K."/>
            <person name="Bills G."/>
            <person name="Bluhm B."/>
            <person name="Cannon C."/>
            <person name="Castanera R."/>
            <person name="Culley D."/>
            <person name="Daum C."/>
            <person name="Ezra D."/>
            <person name="Gonzalez J."/>
            <person name="Henrissat B."/>
            <person name="Kuo A."/>
            <person name="Liang C."/>
            <person name="Lipzen A."/>
            <person name="Lutzoni F."/>
            <person name="Magnuson J."/>
            <person name="Mondo S."/>
            <person name="Nolan M."/>
            <person name="Ohm R."/>
            <person name="Pangilinan J."/>
            <person name="Park H.-J."/>
            <person name="Ramirez L."/>
            <person name="Alfaro M."/>
            <person name="Sun H."/>
            <person name="Tritt A."/>
            <person name="Yoshinaga Y."/>
            <person name="Zwiers L.-H."/>
            <person name="Turgeon B."/>
            <person name="Goodwin S."/>
            <person name="Spatafora J."/>
            <person name="Crous P."/>
            <person name="Grigoriev I."/>
        </authorList>
    </citation>
    <scope>NUCLEOTIDE SEQUENCE</scope>
    <source>
        <strain evidence="3">CBS 269.34</strain>
    </source>
</reference>
<gene>
    <name evidence="3" type="ORF">BU16DRAFT_235562</name>
</gene>